<dbReference type="EMBL" id="BMPI01000111">
    <property type="protein sequence ID" value="GGM87315.1"/>
    <property type="molecule type" value="Genomic_DNA"/>
</dbReference>
<evidence type="ECO:0000313" key="2">
    <source>
        <dbReference type="EMBL" id="GGM87315.1"/>
    </source>
</evidence>
<reference evidence="2" key="1">
    <citation type="journal article" date="2014" name="Int. J. Syst. Evol. Microbiol.">
        <title>Complete genome sequence of Corynebacterium casei LMG S-19264T (=DSM 44701T), isolated from a smear-ripened cheese.</title>
        <authorList>
            <consortium name="US DOE Joint Genome Institute (JGI-PGF)"/>
            <person name="Walter F."/>
            <person name="Albersmeier A."/>
            <person name="Kalinowski J."/>
            <person name="Ruckert C."/>
        </authorList>
    </citation>
    <scope>NUCLEOTIDE SEQUENCE</scope>
    <source>
        <strain evidence="2">JCM 19831</strain>
    </source>
</reference>
<proteinExistence type="predicted"/>
<accession>A0A917UEG7</accession>
<dbReference type="Proteomes" id="UP000642070">
    <property type="component" value="Unassembled WGS sequence"/>
</dbReference>
<evidence type="ECO:0000256" key="1">
    <source>
        <dbReference type="SAM" id="MobiDB-lite"/>
    </source>
</evidence>
<dbReference type="AlphaFoldDB" id="A0A917UEG7"/>
<feature type="region of interest" description="Disordered" evidence="1">
    <location>
        <begin position="155"/>
        <end position="174"/>
    </location>
</feature>
<reference evidence="2" key="2">
    <citation type="submission" date="2020-09" db="EMBL/GenBank/DDBJ databases">
        <authorList>
            <person name="Sun Q."/>
            <person name="Ohkuma M."/>
        </authorList>
    </citation>
    <scope>NUCLEOTIDE SEQUENCE</scope>
    <source>
        <strain evidence="2">JCM 19831</strain>
    </source>
</reference>
<name>A0A917UEG7_9ACTN</name>
<evidence type="ECO:0000313" key="3">
    <source>
        <dbReference type="Proteomes" id="UP000642070"/>
    </source>
</evidence>
<keyword evidence="3" id="KW-1185">Reference proteome</keyword>
<sequence length="732" mass="80063">MSLSAAKGRVNLAQENLESGRTDGIESMIDTAEGYLDGLPDEEAAPVRAQIAAIRAELAGRMSPEDELAIRGARYKLRQVADWIGMDYPADQIESGIRLALEYLVSVPDVHKAPVLEEIADFRTQYQGGSGTAPATTPPATIPATTTTAAAPIVAPGAPVSTDPVSTEPGPTDDELSLIRRAKTSLMWARENKDEDKVREAEELLKGVGDVHRASLLEEIGAIRQQIAEAESAEKIRQVTQFIDVRFEPAEEGDASSLAYCFGRLASDEVRSVLPAAMMEQYQARLAAAFDSRVVALKANALERAEPLLRTLEGYLRRDLFVGLGEGETYRIVSECGNLTSRVLHELQAAGHVDSFGVWAEARDEVAEDDMRAVNARLVVAEDDADFRAVRARLAAAEETIAAALAAWRKVQLAAEVADTWRRVRGEFEGWVQETVPADRRPLEPANLPLTRLSIICTRSMLEEPRTLEIRRDNAGESTIEATYQDAEQVLQAARAKVDAAFGQVMDEAEQVTLPLDEFGAFDLGKLATDQQTAADRLISDLQHSLADSGYLEPAVARVRRLNERRQAEIAAAIQARQELYDRLTAEAEAAWPAIVAATGATAGFDPTDPAKVGTVVLLEQVYNRARWEFNSCDFAVRWGSTPVGGGYADYVQRTLEHAWYELKLDVNDRIPWDLVGVVEGPGKIGERTTRILKDTNTNLEIGKIEEWPPVDCTWLRIIALHAGPVAVGPPK</sequence>
<protein>
    <submittedName>
        <fullName evidence="2">Uncharacterized protein</fullName>
    </submittedName>
</protein>
<organism evidence="2 3">
    <name type="scientific">Dactylosporangium sucinum</name>
    <dbReference type="NCBI Taxonomy" id="1424081"/>
    <lineage>
        <taxon>Bacteria</taxon>
        <taxon>Bacillati</taxon>
        <taxon>Actinomycetota</taxon>
        <taxon>Actinomycetes</taxon>
        <taxon>Micromonosporales</taxon>
        <taxon>Micromonosporaceae</taxon>
        <taxon>Dactylosporangium</taxon>
    </lineage>
</organism>
<gene>
    <name evidence="2" type="ORF">GCM10007977_106590</name>
</gene>
<comment type="caution">
    <text evidence="2">The sequence shown here is derived from an EMBL/GenBank/DDBJ whole genome shotgun (WGS) entry which is preliminary data.</text>
</comment>